<evidence type="ECO:0000313" key="4">
    <source>
        <dbReference type="EMBL" id="MFD1521810.1"/>
    </source>
</evidence>
<dbReference type="Pfam" id="PF17853">
    <property type="entry name" value="GGDEF_2"/>
    <property type="match status" value="1"/>
</dbReference>
<dbReference type="EMBL" id="JBHUCO010000040">
    <property type="protein sequence ID" value="MFD1521810.1"/>
    <property type="molecule type" value="Genomic_DNA"/>
</dbReference>
<reference evidence="5" key="1">
    <citation type="journal article" date="2019" name="Int. J. Syst. Evol. Microbiol.">
        <title>The Global Catalogue of Microorganisms (GCM) 10K type strain sequencing project: providing services to taxonomists for standard genome sequencing and annotation.</title>
        <authorList>
            <consortium name="The Broad Institute Genomics Platform"/>
            <consortium name="The Broad Institute Genome Sequencing Center for Infectious Disease"/>
            <person name="Wu L."/>
            <person name="Ma J."/>
        </authorList>
    </citation>
    <scope>NUCLEOTIDE SEQUENCE [LARGE SCALE GENOMIC DNA]</scope>
    <source>
        <strain evidence="5">CCM 7043</strain>
    </source>
</reference>
<dbReference type="InterPro" id="IPR041522">
    <property type="entry name" value="CdaR_GGDEF"/>
</dbReference>
<dbReference type="Pfam" id="PF13556">
    <property type="entry name" value="HTH_30"/>
    <property type="match status" value="1"/>
</dbReference>
<dbReference type="InterPro" id="IPR051448">
    <property type="entry name" value="CdaR-like_regulators"/>
</dbReference>
<comment type="similarity">
    <text evidence="1">Belongs to the CdaR family.</text>
</comment>
<comment type="caution">
    <text evidence="4">The sequence shown here is derived from an EMBL/GenBank/DDBJ whole genome shotgun (WGS) entry which is preliminary data.</text>
</comment>
<feature type="domain" description="CdaR GGDEF-like" evidence="3">
    <location>
        <begin position="268"/>
        <end position="385"/>
    </location>
</feature>
<dbReference type="Gene3D" id="1.10.10.2840">
    <property type="entry name" value="PucR C-terminal helix-turn-helix domain"/>
    <property type="match status" value="1"/>
</dbReference>
<feature type="domain" description="PucR C-terminal helix-turn-helix" evidence="2">
    <location>
        <begin position="434"/>
        <end position="491"/>
    </location>
</feature>
<organism evidence="4 5">
    <name type="scientific">Pseudonocardia yunnanensis</name>
    <dbReference type="NCBI Taxonomy" id="58107"/>
    <lineage>
        <taxon>Bacteria</taxon>
        <taxon>Bacillati</taxon>
        <taxon>Actinomycetota</taxon>
        <taxon>Actinomycetes</taxon>
        <taxon>Pseudonocardiales</taxon>
        <taxon>Pseudonocardiaceae</taxon>
        <taxon>Pseudonocardia</taxon>
    </lineage>
</organism>
<evidence type="ECO:0000313" key="5">
    <source>
        <dbReference type="Proteomes" id="UP001597114"/>
    </source>
</evidence>
<sequence>MTGPGPPPVALRALLAHPDWAGATVLAGDAESPVVVRDVRTVPDLRADPSGPPGALLAVALSGDREDWHLDVLLRRAAAARVVAVLLPGTQSLRIASHLLADRVGLMVLGTDDPLASALAATRLLREPDQVVADLVTRTAAVCAAVAGGVDELVAGLARVWRRPVWLLDGTGGVAAGPEPGPPDASAVVTVLRRSVGTDRPRSGSLAVAVPTGLPAERAAVEAALGVAVGAVGQRMAEKRLAVERDARLRMSLLTELVQAPAELDAVTRRRALDAGWELEGWHVGIRIDVPGTVDPVTMRPEVLRAFDTAHLRAFVVEQGSGWAAWSTFPDEPAAEQLQRHATVVRRAQWLLRSSLPSAMGVGRVHRGATGLARTLGEADDAARLAAARSASGYFVHVDRLGLGQLLLGWTRTDTFLPAARSMLEPLRDQPGDLLTTLTAYLDAESSLTETAAVLGVHRNTVTARIARAQELLGMELTDPDERLALHLACRSVLFHT</sequence>
<gene>
    <name evidence="4" type="ORF">ACFSJD_30235</name>
</gene>
<dbReference type="PANTHER" id="PTHR33744">
    <property type="entry name" value="CARBOHYDRATE DIACID REGULATOR"/>
    <property type="match status" value="1"/>
</dbReference>
<evidence type="ECO:0000256" key="1">
    <source>
        <dbReference type="ARBA" id="ARBA00006754"/>
    </source>
</evidence>
<dbReference type="InterPro" id="IPR042070">
    <property type="entry name" value="PucR_C-HTH_sf"/>
</dbReference>
<dbReference type="Proteomes" id="UP001597114">
    <property type="component" value="Unassembled WGS sequence"/>
</dbReference>
<proteinExistence type="inferred from homology"/>
<evidence type="ECO:0000259" key="3">
    <source>
        <dbReference type="Pfam" id="PF17853"/>
    </source>
</evidence>
<name>A0ABW4F695_9PSEU</name>
<dbReference type="InterPro" id="IPR025736">
    <property type="entry name" value="PucR_C-HTH_dom"/>
</dbReference>
<dbReference type="PANTHER" id="PTHR33744:SF1">
    <property type="entry name" value="DNA-BINDING TRANSCRIPTIONAL ACTIVATOR ADER"/>
    <property type="match status" value="1"/>
</dbReference>
<accession>A0ABW4F695</accession>
<protein>
    <submittedName>
        <fullName evidence="4">PucR family transcriptional regulator</fullName>
    </submittedName>
</protein>
<evidence type="ECO:0000259" key="2">
    <source>
        <dbReference type="Pfam" id="PF13556"/>
    </source>
</evidence>
<dbReference type="RefSeq" id="WP_344729386.1">
    <property type="nucleotide sequence ID" value="NZ_BAAAUS010000060.1"/>
</dbReference>
<keyword evidence="5" id="KW-1185">Reference proteome</keyword>